<protein>
    <submittedName>
        <fullName evidence="1">Uncharacterized protein</fullName>
    </submittedName>
</protein>
<evidence type="ECO:0000313" key="1">
    <source>
        <dbReference type="EMBL" id="KAI5681645.1"/>
    </source>
</evidence>
<evidence type="ECO:0000313" key="2">
    <source>
        <dbReference type="Proteomes" id="UP001060085"/>
    </source>
</evidence>
<gene>
    <name evidence="1" type="ORF">M9H77_02873</name>
</gene>
<dbReference type="Proteomes" id="UP001060085">
    <property type="component" value="Linkage Group LG01"/>
</dbReference>
<proteinExistence type="predicted"/>
<sequence length="417" mass="48547">MAKCWRRVTLLSMVALPLLSPVGFCRKTLGRAQPIVSGLNDKYMKYGWYNLSWKRMEAKSKQEDYQSKLARDMHSFHHGGSNGFNAYGQNNHGNGNFTHNKHVGVGNFSFYAKSFEHTSYDDYGDYGRFYFLNSLGTLLEKKYFMEFNSISCAIPRVDECHFNIANYVSYVLGIEYAYAISFSGGLFLVVPYVSKCLSSHVFLEDSLLQSDVTLFDILHDKCLGKFVENVGYVSSFLDTFMEDPNDFVSLNQLMSIVIGEVEFSCNEQKLSNVINSLNTLFENIFGFQFYHLHFKEFLLKDFESRMGVNLELVKVSSLAFEKSNLRNEAFEQVCKDFVVGYLYYDRPFKEWFFKNNMSLVLSWKNSCVLTLKHEFEASLFYHLLFKEFFDKMFPKRNVNHPVMLEILCLHFLTLCQR</sequence>
<comment type="caution">
    <text evidence="1">The sequence shown here is derived from an EMBL/GenBank/DDBJ whole genome shotgun (WGS) entry which is preliminary data.</text>
</comment>
<keyword evidence="2" id="KW-1185">Reference proteome</keyword>
<dbReference type="EMBL" id="CM044701">
    <property type="protein sequence ID" value="KAI5681645.1"/>
    <property type="molecule type" value="Genomic_DNA"/>
</dbReference>
<name>A0ACC0C9T1_CATRO</name>
<accession>A0ACC0C9T1</accession>
<reference evidence="2" key="1">
    <citation type="journal article" date="2023" name="Nat. Plants">
        <title>Single-cell RNA sequencing provides a high-resolution roadmap for understanding the multicellular compartmentation of specialized metabolism.</title>
        <authorList>
            <person name="Sun S."/>
            <person name="Shen X."/>
            <person name="Li Y."/>
            <person name="Li Y."/>
            <person name="Wang S."/>
            <person name="Li R."/>
            <person name="Zhang H."/>
            <person name="Shen G."/>
            <person name="Guo B."/>
            <person name="Wei J."/>
            <person name="Xu J."/>
            <person name="St-Pierre B."/>
            <person name="Chen S."/>
            <person name="Sun C."/>
        </authorList>
    </citation>
    <scope>NUCLEOTIDE SEQUENCE [LARGE SCALE GENOMIC DNA]</scope>
</reference>
<organism evidence="1 2">
    <name type="scientific">Catharanthus roseus</name>
    <name type="common">Madagascar periwinkle</name>
    <name type="synonym">Vinca rosea</name>
    <dbReference type="NCBI Taxonomy" id="4058"/>
    <lineage>
        <taxon>Eukaryota</taxon>
        <taxon>Viridiplantae</taxon>
        <taxon>Streptophyta</taxon>
        <taxon>Embryophyta</taxon>
        <taxon>Tracheophyta</taxon>
        <taxon>Spermatophyta</taxon>
        <taxon>Magnoliopsida</taxon>
        <taxon>eudicotyledons</taxon>
        <taxon>Gunneridae</taxon>
        <taxon>Pentapetalae</taxon>
        <taxon>asterids</taxon>
        <taxon>lamiids</taxon>
        <taxon>Gentianales</taxon>
        <taxon>Apocynaceae</taxon>
        <taxon>Rauvolfioideae</taxon>
        <taxon>Vinceae</taxon>
        <taxon>Catharanthinae</taxon>
        <taxon>Catharanthus</taxon>
    </lineage>
</organism>